<evidence type="ECO:0000256" key="4">
    <source>
        <dbReference type="ARBA" id="ARBA00022679"/>
    </source>
</evidence>
<accession>A0A346LWA3</accession>
<protein>
    <recommendedName>
        <fullName evidence="2 8">RNA-directed RNA polymerase</fullName>
        <ecNumber evidence="2 8">2.7.7.48</ecNumber>
    </recommendedName>
</protein>
<evidence type="ECO:0000256" key="7">
    <source>
        <dbReference type="ARBA" id="ARBA00022953"/>
    </source>
</evidence>
<sequence>MGLLSYGASVGFKVLRTTLAVQTGLALGVTGGIIEHVTGKKISYDPATNIVCRIAGITPTCHSLCSLPDIDPEPMVRSVDYLHDHPTMEYDHCVEVDIESSGEEKVVKRKRVHKKPTFAAILCADAKNHFGGTPSPSKANALSVMKYLVNKCNEHKLTVLQTRECSALAFPLVFSPDALDKYTYRYLNSSEAFERRVDFNKSTRVDPVWLGFFTAPLQSKTWKRAFLHLTNLGSQEAFQFIKYGCLMRTDGVDTKVFRGQHHWVTESRQAASVDPRRLYKISGLSDSVNWGVHNNSFVNLRRGLMERVFFVERQGELVPCPSPSAHSFRRLRNKVGYKLSSLCGIHSPIPRKDFPGMFEGRKRTIYQNAADSLSERPVCVRDSFLKTFVKCEKLNFSKKPDPAPRVIQPRDPRYNVELGRYLKPFEHHAYRALDKLWGGPTVMKGYTVKEIGNILRDHWNRYQKPAAIGFDMSRFDQHVSVDALKFEHWLYRRAFNNDGQLANLLGLQLENRGTAFAKDGTLKYKVDGKRMSGDMNTALGNCILACSITKELMMRIGIECSLINNGDDCVLFTESRNVRAVEAILTEGWLEYGFTCVAEKPVYEIEKVEFCQMQPIKVGDDYVMVRNPRISLSKDSHSTVPFEKTKLAQEWTYGVGLGGLALTQGIPVVQEFYQCLINNGRKFRTEKRMRVLFGDYKYHWRLSNGGKYSPVSQESRHSFHIAFGISPDQQVTMEDYYKSFKISWEFAPFDKEYNDIEWTLQQTINL</sequence>
<keyword evidence="5 8" id="KW-0548">Nucleotidyltransferase</keyword>
<evidence type="ECO:0000256" key="5">
    <source>
        <dbReference type="ARBA" id="ARBA00022695"/>
    </source>
</evidence>
<organism evidence="10">
    <name type="scientific">Jasmine mosaic-associated virus 1</name>
    <dbReference type="NCBI Taxonomy" id="2293880"/>
    <lineage>
        <taxon>Viruses</taxon>
        <taxon>Riboviria</taxon>
        <taxon>Orthornavirae</taxon>
        <taxon>Kitrinoviricota</taxon>
        <taxon>Tolucaviricetes</taxon>
        <taxon>Tolivirales</taxon>
        <taxon>Tombusviridae</taxon>
        <taxon>Procedovirinae</taxon>
        <taxon>Pelarspovirus</taxon>
        <taxon>Pelarspovirus rosae</taxon>
    </lineage>
</organism>
<dbReference type="Pfam" id="PF00998">
    <property type="entry name" value="RdRP_3"/>
    <property type="match status" value="1"/>
</dbReference>
<dbReference type="InterPro" id="IPR007094">
    <property type="entry name" value="RNA-dir_pol_PSvirus"/>
</dbReference>
<comment type="catalytic activity">
    <reaction evidence="8">
        <text>RNA(n) + a ribonucleoside 5'-triphosphate = RNA(n+1) + diphosphate</text>
        <dbReference type="Rhea" id="RHEA:21248"/>
        <dbReference type="Rhea" id="RHEA-COMP:14527"/>
        <dbReference type="Rhea" id="RHEA-COMP:17342"/>
        <dbReference type="ChEBI" id="CHEBI:33019"/>
        <dbReference type="ChEBI" id="CHEBI:61557"/>
        <dbReference type="ChEBI" id="CHEBI:140395"/>
        <dbReference type="EC" id="2.7.7.48"/>
    </reaction>
</comment>
<evidence type="ECO:0000259" key="9">
    <source>
        <dbReference type="PROSITE" id="PS50507"/>
    </source>
</evidence>
<dbReference type="InterPro" id="IPR002166">
    <property type="entry name" value="RNA_pol_HCV"/>
</dbReference>
<evidence type="ECO:0000256" key="8">
    <source>
        <dbReference type="RuleBase" id="RU363062"/>
    </source>
</evidence>
<dbReference type="GO" id="GO:0003723">
    <property type="term" value="F:RNA binding"/>
    <property type="evidence" value="ECO:0007669"/>
    <property type="project" value="InterPro"/>
</dbReference>
<proteinExistence type="predicted"/>
<evidence type="ECO:0000256" key="3">
    <source>
        <dbReference type="ARBA" id="ARBA00022484"/>
    </source>
</evidence>
<dbReference type="PROSITE" id="PS50507">
    <property type="entry name" value="RDRP_SSRNA_POS"/>
    <property type="match status" value="1"/>
</dbReference>
<evidence type="ECO:0000313" key="10">
    <source>
        <dbReference type="EMBL" id="AXQ01047.1"/>
    </source>
</evidence>
<evidence type="ECO:0000256" key="1">
    <source>
        <dbReference type="ARBA" id="ARBA00002753"/>
    </source>
</evidence>
<dbReference type="GO" id="GO:0039694">
    <property type="term" value="P:viral RNA genome replication"/>
    <property type="evidence" value="ECO:0007669"/>
    <property type="project" value="InterPro"/>
</dbReference>
<dbReference type="SUPFAM" id="SSF56672">
    <property type="entry name" value="DNA/RNA polymerases"/>
    <property type="match status" value="1"/>
</dbReference>
<comment type="function">
    <text evidence="1">RNA-dependent RNA polymerase that plays an essential role in the virus replication.</text>
</comment>
<keyword evidence="4 8" id="KW-0808">Transferase</keyword>
<feature type="domain" description="RdRp catalytic" evidence="9">
    <location>
        <begin position="465"/>
        <end position="581"/>
    </location>
</feature>
<dbReference type="InterPro" id="IPR043128">
    <property type="entry name" value="Rev_trsase/Diguanyl_cyclase"/>
</dbReference>
<dbReference type="GO" id="GO:0000166">
    <property type="term" value="F:nucleotide binding"/>
    <property type="evidence" value="ECO:0007669"/>
    <property type="project" value="UniProtKB-KW"/>
</dbReference>
<reference evidence="10" key="1">
    <citation type="submission" date="2017-09" db="EMBL/GenBank/DDBJ databases">
        <title>Complete nucleotide sequence and genome organization of Jasmine mosaic-associated virus 1, a new member of the genus Pelarspovirus, family Tombusviridae.</title>
        <authorList>
            <person name="Jordan R.L."/>
            <person name="Guaragna M.A."/>
        </authorList>
    </citation>
    <scope>NUCLEOTIDE SEQUENCE</scope>
    <source>
        <strain evidence="10">DC</strain>
    </source>
</reference>
<keyword evidence="6 8" id="KW-0547">Nucleotide-binding</keyword>
<name>A0A346LWA3_9TOMB</name>
<keyword evidence="7 8" id="KW-0693">Viral RNA replication</keyword>
<dbReference type="EC" id="2.7.7.48" evidence="2 8"/>
<evidence type="ECO:0000256" key="2">
    <source>
        <dbReference type="ARBA" id="ARBA00012494"/>
    </source>
</evidence>
<dbReference type="Gene3D" id="3.30.70.270">
    <property type="match status" value="1"/>
</dbReference>
<evidence type="ECO:0000256" key="6">
    <source>
        <dbReference type="ARBA" id="ARBA00022741"/>
    </source>
</evidence>
<dbReference type="GO" id="GO:0003968">
    <property type="term" value="F:RNA-directed RNA polymerase activity"/>
    <property type="evidence" value="ECO:0007669"/>
    <property type="project" value="UniProtKB-KW"/>
</dbReference>
<dbReference type="EMBL" id="MF991299">
    <property type="protein sequence ID" value="AXQ01047.1"/>
    <property type="molecule type" value="Genomic_RNA"/>
</dbReference>
<dbReference type="CDD" id="cd23241">
    <property type="entry name" value="Pelarspovirus_RdRp"/>
    <property type="match status" value="1"/>
</dbReference>
<keyword evidence="3 8" id="KW-0696">RNA-directed RNA polymerase</keyword>
<dbReference type="InterPro" id="IPR043502">
    <property type="entry name" value="DNA/RNA_pol_sf"/>
</dbReference>
<gene>
    <name evidence="10" type="primary">p87</name>
    <name evidence="10" type="ORF">JMaV-1gp1</name>
</gene>